<proteinExistence type="predicted"/>
<dbReference type="RefSeq" id="WP_084373012.1">
    <property type="nucleotide sequence ID" value="NZ_FWYF01000002.1"/>
</dbReference>
<dbReference type="Proteomes" id="UP000192472">
    <property type="component" value="Unassembled WGS sequence"/>
</dbReference>
<dbReference type="Gene3D" id="3.30.300.20">
    <property type="match status" value="1"/>
</dbReference>
<accession>A0A1W2GFV1</accession>
<dbReference type="AlphaFoldDB" id="A0A1W2GFV1"/>
<organism evidence="1 2">
    <name type="scientific">Reichenbachiella faecimaris</name>
    <dbReference type="NCBI Taxonomy" id="692418"/>
    <lineage>
        <taxon>Bacteria</taxon>
        <taxon>Pseudomonadati</taxon>
        <taxon>Bacteroidota</taxon>
        <taxon>Cytophagia</taxon>
        <taxon>Cytophagales</taxon>
        <taxon>Reichenbachiellaceae</taxon>
        <taxon>Reichenbachiella</taxon>
    </lineage>
</organism>
<dbReference type="InterPro" id="IPR003718">
    <property type="entry name" value="OsmC/Ohr_fam"/>
</dbReference>
<reference evidence="1 2" key="1">
    <citation type="submission" date="2017-04" db="EMBL/GenBank/DDBJ databases">
        <authorList>
            <person name="Afonso C.L."/>
            <person name="Miller P.J."/>
            <person name="Scott M.A."/>
            <person name="Spackman E."/>
            <person name="Goraichik I."/>
            <person name="Dimitrov K.M."/>
            <person name="Suarez D.L."/>
            <person name="Swayne D.E."/>
        </authorList>
    </citation>
    <scope>NUCLEOTIDE SEQUENCE [LARGE SCALE GENOMIC DNA]</scope>
    <source>
        <strain evidence="1 2">DSM 26133</strain>
    </source>
</reference>
<dbReference type="EMBL" id="FWYF01000002">
    <property type="protein sequence ID" value="SMD35146.1"/>
    <property type="molecule type" value="Genomic_DNA"/>
</dbReference>
<sequence>MTSSLSYKADSEFEATNQVGNTVAIDMHAQDEKKDQSPMDLMLSAVAACAAVDVVSMIKKKRRTFVDLKAETTGERADTHPKKFTKIHIKYFITSPDLTEKEAEKVIDLAVNNYCSVASSLDPAIDLTHSFEIIR</sequence>
<keyword evidence="2" id="KW-1185">Reference proteome</keyword>
<dbReference type="SUPFAM" id="SSF82784">
    <property type="entry name" value="OsmC-like"/>
    <property type="match status" value="1"/>
</dbReference>
<name>A0A1W2GFV1_REIFA</name>
<dbReference type="PANTHER" id="PTHR34352">
    <property type="entry name" value="PROTEIN YHFA"/>
    <property type="match status" value="1"/>
</dbReference>
<dbReference type="Pfam" id="PF02566">
    <property type="entry name" value="OsmC"/>
    <property type="match status" value="1"/>
</dbReference>
<gene>
    <name evidence="1" type="ORF">SAMN04488029_2363</name>
</gene>
<evidence type="ECO:0000313" key="2">
    <source>
        <dbReference type="Proteomes" id="UP000192472"/>
    </source>
</evidence>
<dbReference type="InterPro" id="IPR036102">
    <property type="entry name" value="OsmC/Ohrsf"/>
</dbReference>
<dbReference type="InterPro" id="IPR015946">
    <property type="entry name" value="KH_dom-like_a/b"/>
</dbReference>
<dbReference type="STRING" id="692418.SAMN04488029_2363"/>
<dbReference type="PANTHER" id="PTHR34352:SF1">
    <property type="entry name" value="PROTEIN YHFA"/>
    <property type="match status" value="1"/>
</dbReference>
<evidence type="ECO:0000313" key="1">
    <source>
        <dbReference type="EMBL" id="SMD35146.1"/>
    </source>
</evidence>
<dbReference type="OrthoDB" id="9804010at2"/>
<protein>
    <submittedName>
        <fullName evidence="1">Putative redox protein</fullName>
    </submittedName>
</protein>